<dbReference type="InterPro" id="IPR013216">
    <property type="entry name" value="Methyltransf_11"/>
</dbReference>
<sequence>MPKHNIADYDHSNYDYRTYWRNRDYENEVEHKTLSSLLPLTGTSLLDIGGSFGRLMDIYAPRFDRTVIYDYSTQALEQAQKSADSHGYTSIETKQGDAYSLPFEDNSFDVIIMVRVLHHIDQPELLFSEITRILKPQGTFIIDIPNKIHLKNRLTQLMHGNPSFYKDETPQQIGISTVNNEEGIFINYHPKHIIDLLNKKGFSVVQKKSILNARLPLLKKIFSTNFLVALDMLLQPLFTPDYLGPQIWITCKLTSK</sequence>
<proteinExistence type="predicted"/>
<dbReference type="Proteomes" id="UP000228495">
    <property type="component" value="Unassembled WGS sequence"/>
</dbReference>
<name>A0A2H0BGL5_UNCKA</name>
<dbReference type="Gene3D" id="3.40.50.150">
    <property type="entry name" value="Vaccinia Virus protein VP39"/>
    <property type="match status" value="1"/>
</dbReference>
<gene>
    <name evidence="2" type="ORF">COX05_01105</name>
</gene>
<organism evidence="2 3">
    <name type="scientific">candidate division WWE3 bacterium CG22_combo_CG10-13_8_21_14_all_39_12</name>
    <dbReference type="NCBI Taxonomy" id="1975094"/>
    <lineage>
        <taxon>Bacteria</taxon>
        <taxon>Katanobacteria</taxon>
    </lineage>
</organism>
<dbReference type="EMBL" id="PCSU01000014">
    <property type="protein sequence ID" value="PIP56816.1"/>
    <property type="molecule type" value="Genomic_DNA"/>
</dbReference>
<dbReference type="GO" id="GO:0008757">
    <property type="term" value="F:S-adenosylmethionine-dependent methyltransferase activity"/>
    <property type="evidence" value="ECO:0007669"/>
    <property type="project" value="InterPro"/>
</dbReference>
<dbReference type="SUPFAM" id="SSF53335">
    <property type="entry name" value="S-adenosyl-L-methionine-dependent methyltransferases"/>
    <property type="match status" value="1"/>
</dbReference>
<reference evidence="2 3" key="1">
    <citation type="submission" date="2017-09" db="EMBL/GenBank/DDBJ databases">
        <title>Depth-based differentiation of microbial function through sediment-hosted aquifers and enrichment of novel symbionts in the deep terrestrial subsurface.</title>
        <authorList>
            <person name="Probst A.J."/>
            <person name="Ladd B."/>
            <person name="Jarett J.K."/>
            <person name="Geller-Mcgrath D.E."/>
            <person name="Sieber C.M."/>
            <person name="Emerson J.B."/>
            <person name="Anantharaman K."/>
            <person name="Thomas B.C."/>
            <person name="Malmstrom R."/>
            <person name="Stieglmeier M."/>
            <person name="Klingl A."/>
            <person name="Woyke T."/>
            <person name="Ryan C.M."/>
            <person name="Banfield J.F."/>
        </authorList>
    </citation>
    <scope>NUCLEOTIDE SEQUENCE [LARGE SCALE GENOMIC DNA]</scope>
    <source>
        <strain evidence="2">CG22_combo_CG10-13_8_21_14_all_39_12</strain>
    </source>
</reference>
<evidence type="ECO:0000259" key="1">
    <source>
        <dbReference type="Pfam" id="PF08241"/>
    </source>
</evidence>
<dbReference type="Pfam" id="PF08241">
    <property type="entry name" value="Methyltransf_11"/>
    <property type="match status" value="1"/>
</dbReference>
<dbReference type="CDD" id="cd02440">
    <property type="entry name" value="AdoMet_MTases"/>
    <property type="match status" value="1"/>
</dbReference>
<accession>A0A2H0BGL5</accession>
<dbReference type="InterPro" id="IPR029063">
    <property type="entry name" value="SAM-dependent_MTases_sf"/>
</dbReference>
<evidence type="ECO:0000313" key="2">
    <source>
        <dbReference type="EMBL" id="PIP56816.1"/>
    </source>
</evidence>
<protein>
    <recommendedName>
        <fullName evidence="1">Methyltransferase type 11 domain-containing protein</fullName>
    </recommendedName>
</protein>
<dbReference type="AlphaFoldDB" id="A0A2H0BGL5"/>
<evidence type="ECO:0000313" key="3">
    <source>
        <dbReference type="Proteomes" id="UP000228495"/>
    </source>
</evidence>
<dbReference type="PANTHER" id="PTHR43861">
    <property type="entry name" value="TRANS-ACONITATE 2-METHYLTRANSFERASE-RELATED"/>
    <property type="match status" value="1"/>
</dbReference>
<feature type="domain" description="Methyltransferase type 11" evidence="1">
    <location>
        <begin position="46"/>
        <end position="142"/>
    </location>
</feature>
<comment type="caution">
    <text evidence="2">The sequence shown here is derived from an EMBL/GenBank/DDBJ whole genome shotgun (WGS) entry which is preliminary data.</text>
</comment>